<keyword evidence="1" id="KW-0812">Transmembrane</keyword>
<dbReference type="EMBL" id="JANTYZ010000017">
    <property type="protein sequence ID" value="MCS3866659.1"/>
    <property type="molecule type" value="Genomic_DNA"/>
</dbReference>
<keyword evidence="1" id="KW-0472">Membrane</keyword>
<evidence type="ECO:0000313" key="2">
    <source>
        <dbReference type="EMBL" id="MCS3866659.1"/>
    </source>
</evidence>
<evidence type="ECO:0000313" key="4">
    <source>
        <dbReference type="Proteomes" id="UP001155034"/>
    </source>
</evidence>
<reference evidence="2" key="1">
    <citation type="submission" date="2022-08" db="EMBL/GenBank/DDBJ databases">
        <title>Genomic Encyclopedia of Type Strains, Phase V (KMG-V): Genome sequencing to study the core and pangenomes of soil and plant-associated prokaryotes.</title>
        <authorList>
            <person name="Whitman W."/>
        </authorList>
    </citation>
    <scope>NUCLEOTIDE SEQUENCE</scope>
    <source>
        <strain evidence="2">SP2016B</strain>
        <strain evidence="3">SP2017</strain>
    </source>
</reference>
<accession>A0A9X2U4E9</accession>
<comment type="caution">
    <text evidence="2">The sequence shown here is derived from an EMBL/GenBank/DDBJ whole genome shotgun (WGS) entry which is preliminary data.</text>
</comment>
<proteinExistence type="predicted"/>
<organism evidence="2 4">
    <name type="scientific">Salinibacter ruber</name>
    <dbReference type="NCBI Taxonomy" id="146919"/>
    <lineage>
        <taxon>Bacteria</taxon>
        <taxon>Pseudomonadati</taxon>
        <taxon>Rhodothermota</taxon>
        <taxon>Rhodothermia</taxon>
        <taxon>Rhodothermales</taxon>
        <taxon>Salinibacteraceae</taxon>
        <taxon>Salinibacter</taxon>
    </lineage>
</organism>
<protein>
    <submittedName>
        <fullName evidence="2">Membrane protein YeaQ/YmgE (Transglycosylase-associated protein family)</fullName>
    </submittedName>
</protein>
<sequence>MRAFYFSETHRRWFFGVFVAFIVMGQIGSQTARGLSEGFGINEQEILLNGVSVMFIGTLILTDR</sequence>
<evidence type="ECO:0000313" key="3">
    <source>
        <dbReference type="EMBL" id="MCS3953077.1"/>
    </source>
</evidence>
<dbReference type="RefSeq" id="WP_183959335.1">
    <property type="nucleotide sequence ID" value="NZ_CALTRX010000018.1"/>
</dbReference>
<evidence type="ECO:0000256" key="1">
    <source>
        <dbReference type="SAM" id="Phobius"/>
    </source>
</evidence>
<dbReference type="EMBL" id="JANUBB010000015">
    <property type="protein sequence ID" value="MCS3953077.1"/>
    <property type="molecule type" value="Genomic_DNA"/>
</dbReference>
<feature type="transmembrane region" description="Helical" evidence="1">
    <location>
        <begin position="12"/>
        <end position="32"/>
    </location>
</feature>
<name>A0A9X2U4E9_9BACT</name>
<dbReference type="Proteomes" id="UP001155034">
    <property type="component" value="Unassembled WGS sequence"/>
</dbReference>
<gene>
    <name evidence="2" type="ORF">GGP82_003239</name>
    <name evidence="3" type="ORF">GGP83_003052</name>
</gene>
<dbReference type="AlphaFoldDB" id="A0A9X2U4E9"/>
<dbReference type="Proteomes" id="UP001155010">
    <property type="component" value="Unassembled WGS sequence"/>
</dbReference>
<keyword evidence="1" id="KW-1133">Transmembrane helix</keyword>
<feature type="transmembrane region" description="Helical" evidence="1">
    <location>
        <begin position="44"/>
        <end position="62"/>
    </location>
</feature>